<evidence type="ECO:0000313" key="3">
    <source>
        <dbReference type="EMBL" id="MEK8049837.1"/>
    </source>
</evidence>
<keyword evidence="4" id="KW-1185">Reference proteome</keyword>
<dbReference type="Pfam" id="PF18912">
    <property type="entry name" value="DZR_2"/>
    <property type="match status" value="1"/>
</dbReference>
<dbReference type="SUPFAM" id="SSF53271">
    <property type="entry name" value="PRTase-like"/>
    <property type="match status" value="1"/>
</dbReference>
<feature type="domain" description="Double zinc ribbon" evidence="2">
    <location>
        <begin position="22"/>
        <end position="69"/>
    </location>
</feature>
<evidence type="ECO:0000256" key="1">
    <source>
        <dbReference type="ARBA" id="ARBA00008007"/>
    </source>
</evidence>
<dbReference type="Proteomes" id="UP001365405">
    <property type="component" value="Unassembled WGS sequence"/>
</dbReference>
<reference evidence="3 4" key="1">
    <citation type="submission" date="2024-04" db="EMBL/GenBank/DDBJ databases">
        <title>Novel species of the genus Ideonella isolated from streams.</title>
        <authorList>
            <person name="Lu H."/>
        </authorList>
    </citation>
    <scope>NUCLEOTIDE SEQUENCE [LARGE SCALE GENOMIC DNA]</scope>
    <source>
        <strain evidence="3 4">DXS22W</strain>
    </source>
</reference>
<dbReference type="InterPro" id="IPR051910">
    <property type="entry name" value="ComF/GntX_DNA_util-trans"/>
</dbReference>
<sequence>MSTAPGLLGKTLRSLRHARPAWPRPCAVCGGWSPTTLCRACLQRFAPERPRCTVCALPTAQGGVCGGCLQAPPAFVATAAAVDYGFPWDRLIGAFKFQQQPEWATALAGLIDTAVVRHATLPDAQCVLPVPLSRERLAERGYNQAWELARRLAARRGLPAGAGWLLRLRDTPHQVGTGRAERLRNLRAAMWVTPEGAAALRGRHVALVDDVLTTGATAQAASLALHAAGAASVQLWVLARTPAPDA</sequence>
<gene>
    <name evidence="3" type="ORF">AACH10_06285</name>
</gene>
<comment type="similarity">
    <text evidence="1">Belongs to the ComF/GntX family.</text>
</comment>
<accession>A0ABU9CH40</accession>
<dbReference type="InterPro" id="IPR029057">
    <property type="entry name" value="PRTase-like"/>
</dbReference>
<evidence type="ECO:0000313" key="4">
    <source>
        <dbReference type="Proteomes" id="UP001365405"/>
    </source>
</evidence>
<dbReference type="EMBL" id="JBBUTH010000003">
    <property type="protein sequence ID" value="MEK8049837.1"/>
    <property type="molecule type" value="Genomic_DNA"/>
</dbReference>
<dbReference type="PANTHER" id="PTHR47505">
    <property type="entry name" value="DNA UTILIZATION PROTEIN YHGH"/>
    <property type="match status" value="1"/>
</dbReference>
<name>A0ABU9CH40_9BURK</name>
<dbReference type="RefSeq" id="WP_341409511.1">
    <property type="nucleotide sequence ID" value="NZ_JBBUTH010000003.1"/>
</dbReference>
<comment type="caution">
    <text evidence="3">The sequence shown here is derived from an EMBL/GenBank/DDBJ whole genome shotgun (WGS) entry which is preliminary data.</text>
</comment>
<dbReference type="InterPro" id="IPR044005">
    <property type="entry name" value="DZR_2"/>
</dbReference>
<proteinExistence type="inferred from homology"/>
<protein>
    <submittedName>
        <fullName evidence="3">ComF family protein</fullName>
    </submittedName>
</protein>
<dbReference type="CDD" id="cd06223">
    <property type="entry name" value="PRTases_typeI"/>
    <property type="match status" value="1"/>
</dbReference>
<evidence type="ECO:0000259" key="2">
    <source>
        <dbReference type="Pfam" id="PF18912"/>
    </source>
</evidence>
<dbReference type="PANTHER" id="PTHR47505:SF1">
    <property type="entry name" value="DNA UTILIZATION PROTEIN YHGH"/>
    <property type="match status" value="1"/>
</dbReference>
<dbReference type="InterPro" id="IPR000836">
    <property type="entry name" value="PRTase_dom"/>
</dbReference>
<dbReference type="Gene3D" id="3.40.50.2020">
    <property type="match status" value="1"/>
</dbReference>
<organism evidence="3 4">
    <name type="scientific">Pseudaquabacterium inlustre</name>
    <dbReference type="NCBI Taxonomy" id="2984192"/>
    <lineage>
        <taxon>Bacteria</taxon>
        <taxon>Pseudomonadati</taxon>
        <taxon>Pseudomonadota</taxon>
        <taxon>Betaproteobacteria</taxon>
        <taxon>Burkholderiales</taxon>
        <taxon>Sphaerotilaceae</taxon>
        <taxon>Pseudaquabacterium</taxon>
    </lineage>
</organism>